<accession>C3YAM4</accession>
<dbReference type="AlphaFoldDB" id="C3YAM4"/>
<dbReference type="InParanoid" id="C3YAM4"/>
<dbReference type="EMBL" id="GG666494">
    <property type="protein sequence ID" value="EEN62772.1"/>
    <property type="molecule type" value="Genomic_DNA"/>
</dbReference>
<evidence type="ECO:0000313" key="1">
    <source>
        <dbReference type="EMBL" id="EEN62772.1"/>
    </source>
</evidence>
<protein>
    <submittedName>
        <fullName evidence="1">Uncharacterized protein</fullName>
    </submittedName>
</protein>
<gene>
    <name evidence="1" type="ORF">BRAFLDRAFT_82404</name>
</gene>
<proteinExistence type="predicted"/>
<reference evidence="1" key="1">
    <citation type="journal article" date="2008" name="Nature">
        <title>The amphioxus genome and the evolution of the chordate karyotype.</title>
        <authorList>
            <consortium name="US DOE Joint Genome Institute (JGI-PGF)"/>
            <person name="Putnam N.H."/>
            <person name="Butts T."/>
            <person name="Ferrier D.E.K."/>
            <person name="Furlong R.F."/>
            <person name="Hellsten U."/>
            <person name="Kawashima T."/>
            <person name="Robinson-Rechavi M."/>
            <person name="Shoguchi E."/>
            <person name="Terry A."/>
            <person name="Yu J.-K."/>
            <person name="Benito-Gutierrez E.L."/>
            <person name="Dubchak I."/>
            <person name="Garcia-Fernandez J."/>
            <person name="Gibson-Brown J.J."/>
            <person name="Grigoriev I.V."/>
            <person name="Horton A.C."/>
            <person name="de Jong P.J."/>
            <person name="Jurka J."/>
            <person name="Kapitonov V.V."/>
            <person name="Kohara Y."/>
            <person name="Kuroki Y."/>
            <person name="Lindquist E."/>
            <person name="Lucas S."/>
            <person name="Osoegawa K."/>
            <person name="Pennacchio L.A."/>
            <person name="Salamov A.A."/>
            <person name="Satou Y."/>
            <person name="Sauka-Spengler T."/>
            <person name="Schmutz J."/>
            <person name="Shin-I T."/>
            <person name="Toyoda A."/>
            <person name="Bronner-Fraser M."/>
            <person name="Fujiyama A."/>
            <person name="Holland L.Z."/>
            <person name="Holland P.W.H."/>
            <person name="Satoh N."/>
            <person name="Rokhsar D.S."/>
        </authorList>
    </citation>
    <scope>NUCLEOTIDE SEQUENCE [LARGE SCALE GENOMIC DNA]</scope>
    <source>
        <strain evidence="1">S238N-H82</strain>
        <tissue evidence="1">Testes</tissue>
    </source>
</reference>
<sequence length="291" mass="33447">MGNSESAGEKESGTWMEKVDCSPYICHDDIGKFINDRKGSLLEKDRRLLQETLSLVTSENRWVWRDAEITVYGVNLNVVFYSGDRTNEFVVYLNSADKPTHVTEARGWRLCVRDGFKKVWGWLGDAVKQDEDDCSTTDTWYDAESTCEESARNGILDLQVDCFPRIHHSNIAAVLYKYHGTLSDVDRRLLQETMKVVTEERRHWVMEDSQITVNGKNLRVVFQSGEKTNKYVGHLDGQDRLIQRVDEKGWRLCFYDCIKDFFMKIWSCIKEVVKMAGAIVGVTKKAIGMCG</sequence>
<organism>
    <name type="scientific">Branchiostoma floridae</name>
    <name type="common">Florida lancelet</name>
    <name type="synonym">Amphioxus</name>
    <dbReference type="NCBI Taxonomy" id="7739"/>
    <lineage>
        <taxon>Eukaryota</taxon>
        <taxon>Metazoa</taxon>
        <taxon>Chordata</taxon>
        <taxon>Cephalochordata</taxon>
        <taxon>Leptocardii</taxon>
        <taxon>Amphioxiformes</taxon>
        <taxon>Branchiostomatidae</taxon>
        <taxon>Branchiostoma</taxon>
    </lineage>
</organism>
<name>C3YAM4_BRAFL</name>